<dbReference type="InterPro" id="IPR016153">
    <property type="entry name" value="Heat_shock_Hsp33_N"/>
</dbReference>
<evidence type="ECO:0000256" key="2">
    <source>
        <dbReference type="ARBA" id="ARBA00022833"/>
    </source>
</evidence>
<dbReference type="GO" id="GO:0044183">
    <property type="term" value="F:protein folding chaperone"/>
    <property type="evidence" value="ECO:0007669"/>
    <property type="project" value="TreeGrafter"/>
</dbReference>
<evidence type="ECO:0000313" key="8">
    <source>
        <dbReference type="Proteomes" id="UP000824214"/>
    </source>
</evidence>
<dbReference type="Gene3D" id="3.55.30.10">
    <property type="entry name" value="Hsp33 domain"/>
    <property type="match status" value="1"/>
</dbReference>
<dbReference type="NCBIfam" id="NF001033">
    <property type="entry name" value="PRK00114.1"/>
    <property type="match status" value="1"/>
</dbReference>
<dbReference type="InterPro" id="IPR000397">
    <property type="entry name" value="Heat_shock_Hsp33"/>
</dbReference>
<comment type="similarity">
    <text evidence="6">Belongs to the HSP33 family.</text>
</comment>
<evidence type="ECO:0000313" key="7">
    <source>
        <dbReference type="EMBL" id="HJB37101.1"/>
    </source>
</evidence>
<accession>A0A9D2RYU3</accession>
<feature type="disulfide bond" description="Redox-active" evidence="6">
    <location>
        <begin position="272"/>
        <end position="275"/>
    </location>
</feature>
<organism evidence="7 8">
    <name type="scientific">Candidatus Acutalibacter ornithocaccae</name>
    <dbReference type="NCBI Taxonomy" id="2838416"/>
    <lineage>
        <taxon>Bacteria</taxon>
        <taxon>Bacillati</taxon>
        <taxon>Bacillota</taxon>
        <taxon>Clostridia</taxon>
        <taxon>Eubacteriales</taxon>
        <taxon>Acutalibacteraceae</taxon>
        <taxon>Acutalibacter</taxon>
    </lineage>
</organism>
<comment type="function">
    <text evidence="6">Redox regulated molecular chaperone. Protects both thermally unfolding and oxidatively damaged proteins from irreversible aggregation. Plays an important role in the bacterial defense system toward oxidative stress.</text>
</comment>
<dbReference type="PANTHER" id="PTHR30111">
    <property type="entry name" value="33 KDA CHAPERONIN"/>
    <property type="match status" value="1"/>
</dbReference>
<dbReference type="AlphaFoldDB" id="A0A9D2RYU3"/>
<comment type="subcellular location">
    <subcellularLocation>
        <location evidence="6">Cytoplasm</location>
    </subcellularLocation>
</comment>
<evidence type="ECO:0000256" key="4">
    <source>
        <dbReference type="ARBA" id="ARBA00023186"/>
    </source>
</evidence>
<dbReference type="SUPFAM" id="SSF118352">
    <property type="entry name" value="HSP33 redox switch-like"/>
    <property type="match status" value="1"/>
</dbReference>
<dbReference type="PIRSF" id="PIRSF005261">
    <property type="entry name" value="Heat_shock_Hsp33"/>
    <property type="match status" value="1"/>
</dbReference>
<dbReference type="GO" id="GO:0051082">
    <property type="term" value="F:unfolded protein binding"/>
    <property type="evidence" value="ECO:0007669"/>
    <property type="project" value="UniProtKB-UniRule"/>
</dbReference>
<feature type="disulfide bond" description="Redox-active" evidence="6">
    <location>
        <begin position="238"/>
        <end position="240"/>
    </location>
</feature>
<proteinExistence type="inferred from homology"/>
<dbReference type="GO" id="GO:0042026">
    <property type="term" value="P:protein refolding"/>
    <property type="evidence" value="ECO:0007669"/>
    <property type="project" value="TreeGrafter"/>
</dbReference>
<reference evidence="7" key="1">
    <citation type="journal article" date="2021" name="PeerJ">
        <title>Extensive microbial diversity within the chicken gut microbiome revealed by metagenomics and culture.</title>
        <authorList>
            <person name="Gilroy R."/>
            <person name="Ravi A."/>
            <person name="Getino M."/>
            <person name="Pursley I."/>
            <person name="Horton D.L."/>
            <person name="Alikhan N.F."/>
            <person name="Baker D."/>
            <person name="Gharbi K."/>
            <person name="Hall N."/>
            <person name="Watson M."/>
            <person name="Adriaenssens E.M."/>
            <person name="Foster-Nyarko E."/>
            <person name="Jarju S."/>
            <person name="Secka A."/>
            <person name="Antonio M."/>
            <person name="Oren A."/>
            <person name="Chaudhuri R.R."/>
            <person name="La Ragione R."/>
            <person name="Hildebrand F."/>
            <person name="Pallen M.J."/>
        </authorList>
    </citation>
    <scope>NUCLEOTIDE SEQUENCE</scope>
    <source>
        <strain evidence="7">ChiBcolR8-3208</strain>
    </source>
</reference>
<comment type="caution">
    <text evidence="7">The sequence shown here is derived from an EMBL/GenBank/DDBJ whole genome shotgun (WGS) entry which is preliminary data.</text>
</comment>
<keyword evidence="1 6" id="KW-0963">Cytoplasm</keyword>
<gene>
    <name evidence="6 7" type="primary">hslO</name>
    <name evidence="7" type="ORF">H9942_03405</name>
</gene>
<dbReference type="Gene3D" id="3.90.1280.10">
    <property type="entry name" value="HSP33 redox switch-like"/>
    <property type="match status" value="1"/>
</dbReference>
<dbReference type="HAMAP" id="MF_00117">
    <property type="entry name" value="HslO"/>
    <property type="match status" value="1"/>
</dbReference>
<evidence type="ECO:0000256" key="6">
    <source>
        <dbReference type="HAMAP-Rule" id="MF_00117"/>
    </source>
</evidence>
<dbReference type="CDD" id="cd00498">
    <property type="entry name" value="Hsp33"/>
    <property type="match status" value="1"/>
</dbReference>
<dbReference type="EMBL" id="DWXZ01000061">
    <property type="protein sequence ID" value="HJB37101.1"/>
    <property type="molecule type" value="Genomic_DNA"/>
</dbReference>
<keyword evidence="5 6" id="KW-0676">Redox-active center</keyword>
<keyword evidence="4 6" id="KW-0143">Chaperone</keyword>
<evidence type="ECO:0000256" key="3">
    <source>
        <dbReference type="ARBA" id="ARBA00023157"/>
    </source>
</evidence>
<evidence type="ECO:0000256" key="5">
    <source>
        <dbReference type="ARBA" id="ARBA00023284"/>
    </source>
</evidence>
<dbReference type="SUPFAM" id="SSF64397">
    <property type="entry name" value="Hsp33 domain"/>
    <property type="match status" value="1"/>
</dbReference>
<name>A0A9D2RYU3_9FIRM</name>
<dbReference type="PANTHER" id="PTHR30111:SF1">
    <property type="entry name" value="33 KDA CHAPERONIN"/>
    <property type="match status" value="1"/>
</dbReference>
<reference evidence="7" key="2">
    <citation type="submission" date="2021-04" db="EMBL/GenBank/DDBJ databases">
        <authorList>
            <person name="Gilroy R."/>
        </authorList>
    </citation>
    <scope>NUCLEOTIDE SEQUENCE</scope>
    <source>
        <strain evidence="7">ChiBcolR8-3208</strain>
    </source>
</reference>
<sequence>MDKILRTITSDGSLMASAIDSSQIVYTAQKIHGLTKTSCAALGRLLTGASLMGNMLKTDGASLTLKVNGGGPLGNLVAISDSHGNVRGYVDFPEVELPLKPNGKIDVGGGVGNQGRLAVIRDLGEGDPYVGQVELVSGEIAEDLTNYYASSEQVPTVCALGVLVDKESGEAMLSGGLLIQALPGADNAALDRLEQNIAQLDSVTTMLAKGMGPEEMCRAALEGFEVEILDQAPVYYACNCSKERFARGLLTLGAKELLSLHGDEREQVETVCHYCNKKYVFTKAEIAELAKQAAKTGKKVF</sequence>
<dbReference type="Proteomes" id="UP000824214">
    <property type="component" value="Unassembled WGS sequence"/>
</dbReference>
<protein>
    <recommendedName>
        <fullName evidence="6">33 kDa chaperonin</fullName>
    </recommendedName>
    <alternativeName>
        <fullName evidence="6">Heat shock protein 33 homolog</fullName>
        <shortName evidence="6">HSP33</shortName>
    </alternativeName>
</protein>
<dbReference type="GO" id="GO:0005737">
    <property type="term" value="C:cytoplasm"/>
    <property type="evidence" value="ECO:0007669"/>
    <property type="project" value="UniProtKB-SubCell"/>
</dbReference>
<keyword evidence="3 6" id="KW-1015">Disulfide bond</keyword>
<dbReference type="InterPro" id="IPR016154">
    <property type="entry name" value="Heat_shock_Hsp33_C"/>
</dbReference>
<comment type="PTM">
    <text evidence="6">Under oxidizing conditions two disulfide bonds are formed involving the reactive cysteines. Under reducing conditions zinc is bound to the reactive cysteines and the protein is inactive.</text>
</comment>
<evidence type="ECO:0000256" key="1">
    <source>
        <dbReference type="ARBA" id="ARBA00022490"/>
    </source>
</evidence>
<keyword evidence="2 6" id="KW-0862">Zinc</keyword>
<dbReference type="Pfam" id="PF01430">
    <property type="entry name" value="HSP33"/>
    <property type="match status" value="1"/>
</dbReference>